<accession>A0A318U980</accession>
<feature type="coiled-coil region" evidence="1">
    <location>
        <begin position="17"/>
        <end position="44"/>
    </location>
</feature>
<proteinExistence type="predicted"/>
<organism evidence="2 3">
    <name type="scientific">Rhodobacter viridis</name>
    <dbReference type="NCBI Taxonomy" id="1054202"/>
    <lineage>
        <taxon>Bacteria</taxon>
        <taxon>Pseudomonadati</taxon>
        <taxon>Pseudomonadota</taxon>
        <taxon>Alphaproteobacteria</taxon>
        <taxon>Rhodobacterales</taxon>
        <taxon>Rhodobacter group</taxon>
        <taxon>Rhodobacter</taxon>
    </lineage>
</organism>
<reference evidence="2 3" key="1">
    <citation type="submission" date="2018-06" db="EMBL/GenBank/DDBJ databases">
        <title>Genomic Encyclopedia of Type Strains, Phase III (KMG-III): the genomes of soil and plant-associated and newly described type strains.</title>
        <authorList>
            <person name="Whitman W."/>
        </authorList>
    </citation>
    <scope>NUCLEOTIDE SEQUENCE [LARGE SCALE GENOMIC DNA]</scope>
    <source>
        <strain evidence="2 3">JA737</strain>
    </source>
</reference>
<dbReference type="EMBL" id="QJTK01000002">
    <property type="protein sequence ID" value="PYF11883.1"/>
    <property type="molecule type" value="Genomic_DNA"/>
</dbReference>
<comment type="caution">
    <text evidence="2">The sequence shown here is derived from an EMBL/GenBank/DDBJ whole genome shotgun (WGS) entry which is preliminary data.</text>
</comment>
<evidence type="ECO:0000313" key="3">
    <source>
        <dbReference type="Proteomes" id="UP000247727"/>
    </source>
</evidence>
<keyword evidence="3" id="KW-1185">Reference proteome</keyword>
<sequence>MKRKDLESMNDIASMIRDREMAELAKLNLRRLRLEAERQKITQDVQAAWKAGGDNLMSARAAESFEKWAQMRHAQIDDLMANLQPLIDAQKQRTAAATGRHRNLGEIARQLLEERQKAKEKRL</sequence>
<dbReference type="AlphaFoldDB" id="A0A318U980"/>
<name>A0A318U980_9RHOB</name>
<evidence type="ECO:0000256" key="1">
    <source>
        <dbReference type="SAM" id="Coils"/>
    </source>
</evidence>
<dbReference type="Proteomes" id="UP000247727">
    <property type="component" value="Unassembled WGS sequence"/>
</dbReference>
<protein>
    <recommendedName>
        <fullName evidence="4">Flagellar FliJ protein</fullName>
    </recommendedName>
</protein>
<keyword evidence="1" id="KW-0175">Coiled coil</keyword>
<evidence type="ECO:0008006" key="4">
    <source>
        <dbReference type="Google" id="ProtNLM"/>
    </source>
</evidence>
<gene>
    <name evidence="2" type="ORF">C8J30_102197</name>
</gene>
<evidence type="ECO:0000313" key="2">
    <source>
        <dbReference type="EMBL" id="PYF11883.1"/>
    </source>
</evidence>